<evidence type="ECO:0000313" key="2">
    <source>
        <dbReference type="Proteomes" id="UP000290106"/>
    </source>
</evidence>
<accession>A0A4Q1RD21</accession>
<protein>
    <submittedName>
        <fullName evidence="1">Uncharacterized protein</fullName>
    </submittedName>
</protein>
<dbReference type="AlphaFoldDB" id="A0A4Q1RD21"/>
<organism evidence="1 2">
    <name type="scientific">Blautia faecicola</name>
    <dbReference type="NCBI Taxonomy" id="2509240"/>
    <lineage>
        <taxon>Bacteria</taxon>
        <taxon>Bacillati</taxon>
        <taxon>Bacillota</taxon>
        <taxon>Clostridia</taxon>
        <taxon>Lachnospirales</taxon>
        <taxon>Lachnospiraceae</taxon>
        <taxon>Blautia</taxon>
    </lineage>
</organism>
<sequence length="90" mass="10551">MIIDDFDWDKLYEKADVFMRNSNVRTFNVQKGERTLYANEPIVTVDFPKRNNTVAILSLDNTYGCVKRRGFKKDGILYCVYGLYINKLTN</sequence>
<dbReference type="Proteomes" id="UP000290106">
    <property type="component" value="Unassembled WGS sequence"/>
</dbReference>
<evidence type="ECO:0000313" key="1">
    <source>
        <dbReference type="EMBL" id="RXS72533.1"/>
    </source>
</evidence>
<gene>
    <name evidence="1" type="ORF">ETP43_16255</name>
</gene>
<comment type="caution">
    <text evidence="1">The sequence shown here is derived from an EMBL/GenBank/DDBJ whole genome shotgun (WGS) entry which is preliminary data.</text>
</comment>
<proteinExistence type="predicted"/>
<name>A0A4Q1RD21_9FIRM</name>
<keyword evidence="2" id="KW-1185">Reference proteome</keyword>
<dbReference type="RefSeq" id="WP_129259651.1">
    <property type="nucleotide sequence ID" value="NZ_SDKC01000002.1"/>
</dbReference>
<dbReference type="EMBL" id="SDKC01000002">
    <property type="protein sequence ID" value="RXS72533.1"/>
    <property type="molecule type" value="Genomic_DNA"/>
</dbReference>
<reference evidence="1 2" key="1">
    <citation type="submission" date="2019-01" db="EMBL/GenBank/DDBJ databases">
        <title>Blautia sp. nov. KGMB01111 isolated human feces.</title>
        <authorList>
            <person name="Park J.-E."/>
            <person name="Kim J.-S."/>
            <person name="Park S.-H."/>
        </authorList>
    </citation>
    <scope>NUCLEOTIDE SEQUENCE [LARGE SCALE GENOMIC DNA]</scope>
    <source>
        <strain evidence="1 2">KGMB01111</strain>
    </source>
</reference>